<keyword evidence="1" id="KW-0732">Signal</keyword>
<feature type="chain" id="PRO_5045323626" description="PKD domain-containing protein" evidence="1">
    <location>
        <begin position="24"/>
        <end position="864"/>
    </location>
</feature>
<organism evidence="2 3">
    <name type="scientific">Actinoplanes flavus</name>
    <dbReference type="NCBI Taxonomy" id="2820290"/>
    <lineage>
        <taxon>Bacteria</taxon>
        <taxon>Bacillati</taxon>
        <taxon>Actinomycetota</taxon>
        <taxon>Actinomycetes</taxon>
        <taxon>Micromonosporales</taxon>
        <taxon>Micromonosporaceae</taxon>
        <taxon>Actinoplanes</taxon>
    </lineage>
</organism>
<proteinExistence type="predicted"/>
<dbReference type="EMBL" id="JAGFNS010000002">
    <property type="protein sequence ID" value="MBO3736763.1"/>
    <property type="molecule type" value="Genomic_DNA"/>
</dbReference>
<dbReference type="Proteomes" id="UP000679690">
    <property type="component" value="Unassembled WGS sequence"/>
</dbReference>
<name>A0ABS3UDF0_9ACTN</name>
<keyword evidence="3" id="KW-1185">Reference proteome</keyword>
<protein>
    <recommendedName>
        <fullName evidence="4">PKD domain-containing protein</fullName>
    </recommendedName>
</protein>
<evidence type="ECO:0000256" key="1">
    <source>
        <dbReference type="SAM" id="SignalP"/>
    </source>
</evidence>
<reference evidence="2 3" key="1">
    <citation type="submission" date="2021-03" db="EMBL/GenBank/DDBJ databases">
        <title>Actinoplanes flavus sp. nov., a novel actinomycete isolated from Coconut Palm rhizosphere soil.</title>
        <authorList>
            <person name="Luo X."/>
        </authorList>
    </citation>
    <scope>NUCLEOTIDE SEQUENCE [LARGE SCALE GENOMIC DNA]</scope>
    <source>
        <strain evidence="2 3">NEAU-H7</strain>
    </source>
</reference>
<accession>A0ABS3UDF0</accession>
<evidence type="ECO:0000313" key="3">
    <source>
        <dbReference type="Proteomes" id="UP000679690"/>
    </source>
</evidence>
<sequence length="864" mass="91889">MHRTVRALLSAAVAALSATTVLAGLPAAPAQAATYGSLPLTAWSYTDRAQPATPNPNPAGDFLIGSTEEHTGRAYFTFDLTPLKGQVLHRVTFNTSERTVNDCSRVAPIEVWRTRKVTETTTWQHPPKELELLAERSFGKGGICPGAYLGIDMIPAIQAAFARGEKKLTIEVRVDAAAEGDTGVGRTMAQAKMSYAANHAPRISGLKLAYPDAGCGTLERHPTAGSWMRVQATVTDADPNDYPQTVYAYWPVDRPDQRKESLSQSLNLSGIEDGTVVAWTAQGRDYDDAGPWGRTCYFTVDTVAPATTPVVSSKKYPSEDYPGTGGPGVPGTFVFDAAGDADIVGFDWSPMDGTAIERVTANHPGGRAKITITPRTWGLGRIEVAARDAAGNRGPWVQYRYQIRNTAPTALIEMNGVGLTSHITLSSRIAEVTAFGYAVDGGPETRVPAVDGKGEDDLVFTSTGHKTVLARAYAGNRMIGSDSVQIHVTDAPKVTSAEFDWSNEPIEGVAGSFTFAPRTTGVVSYRYGFGDGVQHSVDARADGTAVLDWTPERGGHFTITVYSVDGAGNRSQATEKSFSVISARPTVDVESWGAHVGDPINVRAWSDLPNAAGIVYSFDGGPPRTVDGTYAFFQVVPAHSGDSVLKVWAKLADGTLSPPTEEVIHLADAPKVTAQGPFGAEAVMGRPVSFTFTAAQQGATTFRYEVGGVQHTVPAGPDGTATVTYEVPGDAGDATVAVASLTPDGTVSDTTTFWVPVRNPNVEVFNPWPADLPPGDAMGGPGIPGQFGFFAYDLSEVTTKFLWSVDDGPVQEVLYDPWSWETVASYTPEHAGDHTLHVQREFTDGSRSPLLTVPFTVGNEVAPA</sequence>
<feature type="signal peptide" evidence="1">
    <location>
        <begin position="1"/>
        <end position="23"/>
    </location>
</feature>
<comment type="caution">
    <text evidence="2">The sequence shown here is derived from an EMBL/GenBank/DDBJ whole genome shotgun (WGS) entry which is preliminary data.</text>
</comment>
<evidence type="ECO:0000313" key="2">
    <source>
        <dbReference type="EMBL" id="MBO3736763.1"/>
    </source>
</evidence>
<evidence type="ECO:0008006" key="4">
    <source>
        <dbReference type="Google" id="ProtNLM"/>
    </source>
</evidence>
<gene>
    <name evidence="2" type="ORF">J5X75_04420</name>
</gene>
<dbReference type="RefSeq" id="WP_208465975.1">
    <property type="nucleotide sequence ID" value="NZ_JAGFNS010000002.1"/>
</dbReference>